<reference evidence="2 3" key="1">
    <citation type="submission" date="2013-11" db="EMBL/GenBank/DDBJ databases">
        <title>The Damaraland mole rat (Fukomys damarensis) genome and evolution of African mole rats.</title>
        <authorList>
            <person name="Gladyshev V.N."/>
            <person name="Fang X."/>
        </authorList>
    </citation>
    <scope>NUCLEOTIDE SEQUENCE [LARGE SCALE GENOMIC DNA]</scope>
    <source>
        <tissue evidence="2">Liver</tissue>
    </source>
</reference>
<proteinExistence type="predicted"/>
<dbReference type="EMBL" id="KN121850">
    <property type="protein sequence ID" value="KFO35180.1"/>
    <property type="molecule type" value="Genomic_DNA"/>
</dbReference>
<evidence type="ECO:0000256" key="1">
    <source>
        <dbReference type="SAM" id="MobiDB-lite"/>
    </source>
</evidence>
<evidence type="ECO:0000313" key="3">
    <source>
        <dbReference type="Proteomes" id="UP000028990"/>
    </source>
</evidence>
<protein>
    <submittedName>
        <fullName evidence="2">Uncharacterized protein</fullName>
    </submittedName>
</protein>
<name>A0A091DY22_FUKDA</name>
<dbReference type="AlphaFoldDB" id="A0A091DY22"/>
<feature type="region of interest" description="Disordered" evidence="1">
    <location>
        <begin position="86"/>
        <end position="184"/>
    </location>
</feature>
<feature type="compositionally biased region" description="Polar residues" evidence="1">
    <location>
        <begin position="102"/>
        <end position="114"/>
    </location>
</feature>
<sequence>MALQQRSLIVSVLLEHFTAQEEVELLKDSRALLKVGSADQAEGNHTQDRVQGSKLSHATTVHHCTQLQRCAVADASVNRTTIHIAECRVQKQPPSPPRAKNSGPQSASASNPLASAQRLSGLSSLFSRGVLHTAEPPGGPEPDPPSSRSLTPEPDGDHRTGLTSSFCTDVTPCLLNEGRQLDRN</sequence>
<keyword evidence="3" id="KW-1185">Reference proteome</keyword>
<evidence type="ECO:0000313" key="2">
    <source>
        <dbReference type="EMBL" id="KFO35180.1"/>
    </source>
</evidence>
<feature type="compositionally biased region" description="Low complexity" evidence="1">
    <location>
        <begin position="118"/>
        <end position="131"/>
    </location>
</feature>
<accession>A0A091DY22</accession>
<organism evidence="2 3">
    <name type="scientific">Fukomys damarensis</name>
    <name type="common">Damaraland mole rat</name>
    <name type="synonym">Cryptomys damarensis</name>
    <dbReference type="NCBI Taxonomy" id="885580"/>
    <lineage>
        <taxon>Eukaryota</taxon>
        <taxon>Metazoa</taxon>
        <taxon>Chordata</taxon>
        <taxon>Craniata</taxon>
        <taxon>Vertebrata</taxon>
        <taxon>Euteleostomi</taxon>
        <taxon>Mammalia</taxon>
        <taxon>Eutheria</taxon>
        <taxon>Euarchontoglires</taxon>
        <taxon>Glires</taxon>
        <taxon>Rodentia</taxon>
        <taxon>Hystricomorpha</taxon>
        <taxon>Bathyergidae</taxon>
        <taxon>Fukomys</taxon>
    </lineage>
</organism>
<dbReference type="Proteomes" id="UP000028990">
    <property type="component" value="Unassembled WGS sequence"/>
</dbReference>
<gene>
    <name evidence="2" type="ORF">H920_03315</name>
</gene>